<dbReference type="Proteomes" id="UP000190286">
    <property type="component" value="Unassembled WGS sequence"/>
</dbReference>
<organism evidence="2 3">
    <name type="scientific">Gemmiger formicilis</name>
    <dbReference type="NCBI Taxonomy" id="745368"/>
    <lineage>
        <taxon>Bacteria</taxon>
        <taxon>Bacillati</taxon>
        <taxon>Bacillota</taxon>
        <taxon>Clostridia</taxon>
        <taxon>Eubacteriales</taxon>
        <taxon>Gemmiger</taxon>
    </lineage>
</organism>
<reference evidence="2 3" key="1">
    <citation type="submission" date="2017-02" db="EMBL/GenBank/DDBJ databases">
        <authorList>
            <person name="Peterson S.W."/>
        </authorList>
    </citation>
    <scope>NUCLEOTIDE SEQUENCE [LARGE SCALE GENOMIC DNA]</scope>
    <source>
        <strain evidence="2 3">ATCC 27749</strain>
    </source>
</reference>
<evidence type="ECO:0000313" key="3">
    <source>
        <dbReference type="Proteomes" id="UP000190286"/>
    </source>
</evidence>
<evidence type="ECO:0008006" key="4">
    <source>
        <dbReference type="Google" id="ProtNLM"/>
    </source>
</evidence>
<protein>
    <recommendedName>
        <fullName evidence="4">Lipoprotein</fullName>
    </recommendedName>
</protein>
<feature type="signal peptide" evidence="1">
    <location>
        <begin position="1"/>
        <end position="26"/>
    </location>
</feature>
<dbReference type="GeneID" id="93339068"/>
<evidence type="ECO:0000313" key="2">
    <source>
        <dbReference type="EMBL" id="SKA95559.1"/>
    </source>
</evidence>
<dbReference type="EMBL" id="FUYF01000027">
    <property type="protein sequence ID" value="SKA95559.1"/>
    <property type="molecule type" value="Genomic_DNA"/>
</dbReference>
<dbReference type="PROSITE" id="PS51257">
    <property type="entry name" value="PROKAR_LIPOPROTEIN"/>
    <property type="match status" value="1"/>
</dbReference>
<keyword evidence="1" id="KW-0732">Signal</keyword>
<proteinExistence type="predicted"/>
<accession>A0A1T4Y189</accession>
<sequence>MKTFEWGLLKICCAFLCMLTLLTACSNEELVENTSNCVGEEYVEIEGEKTSNGSQEHVTVDELKELPAIIAEAKQICNEKELAIDEFYTFAYGDKFVTVCGAVEQTDAQLLHEKYPDITFPDSIGDYKFQVASLDYKPTPSIQVSTSIPEGAELNSIYKQADETTYDHLLRMSISYYNEKKTLKIEVYRANAEAVSVQENNLNIEEEIGKYEIVSDSITSEMYLRWGNETWKYLMHENNGGTEENFCKALIDIGVSLLIAFR</sequence>
<evidence type="ECO:0000256" key="1">
    <source>
        <dbReference type="SAM" id="SignalP"/>
    </source>
</evidence>
<dbReference type="STRING" id="745368.SAMN02745178_02637"/>
<dbReference type="RefSeq" id="WP_143402768.1">
    <property type="nucleotide sequence ID" value="NZ_FUYF01000027.1"/>
</dbReference>
<gene>
    <name evidence="2" type="ORF">SAMN02745178_02637</name>
</gene>
<dbReference type="AlphaFoldDB" id="A0A1T4Y189"/>
<feature type="chain" id="PRO_5013386870" description="Lipoprotein" evidence="1">
    <location>
        <begin position="27"/>
        <end position="262"/>
    </location>
</feature>
<name>A0A1T4Y189_9FIRM</name>
<keyword evidence="3" id="KW-1185">Reference proteome</keyword>